<name>A0A6H0RW80_9MYCO</name>
<dbReference type="Proteomes" id="UP000501849">
    <property type="component" value="Plasmid unnamed1"/>
</dbReference>
<dbReference type="KEGG" id="mfre:EXE63_00275"/>
<protein>
    <submittedName>
        <fullName evidence="2">Helix-turn-helix domain-containing protein</fullName>
    </submittedName>
</protein>
<gene>
    <name evidence="2" type="ORF">EXE63_00275</name>
</gene>
<feature type="domain" description="DUF6431" evidence="1">
    <location>
        <begin position="21"/>
        <end position="111"/>
    </location>
</feature>
<organism evidence="2 3">
    <name type="scientific">Mycolicibacterium frederiksbergense</name>
    <dbReference type="NCBI Taxonomy" id="117567"/>
    <lineage>
        <taxon>Bacteria</taxon>
        <taxon>Bacillati</taxon>
        <taxon>Actinomycetota</taxon>
        <taxon>Actinomycetes</taxon>
        <taxon>Mycobacteriales</taxon>
        <taxon>Mycobacteriaceae</taxon>
        <taxon>Mycolicibacterium</taxon>
    </lineage>
</organism>
<evidence type="ECO:0000259" key="1">
    <source>
        <dbReference type="Pfam" id="PF20020"/>
    </source>
</evidence>
<dbReference type="Pfam" id="PF20020">
    <property type="entry name" value="DUF6431"/>
    <property type="match status" value="1"/>
</dbReference>
<dbReference type="AlphaFoldDB" id="A0A6H0RW80"/>
<dbReference type="InterPro" id="IPR045536">
    <property type="entry name" value="DUF6431"/>
</dbReference>
<evidence type="ECO:0000313" key="2">
    <source>
        <dbReference type="EMBL" id="QIV79522.1"/>
    </source>
</evidence>
<evidence type="ECO:0000313" key="3">
    <source>
        <dbReference type="Proteomes" id="UP000501849"/>
    </source>
</evidence>
<sequence length="192" mass="21592">MIVIRRPQDAEAHLADAVMCCPHCGGTLAKWGYARERTVRAPGAATVTVRPRRLRCRNCTTTHILLPTALQPRRADTTEVIGIALAHKANGLGFRRIATLMGRSESTVRRWLRRATDTHLNWACQQGATRLIQLAPEAFTEIRYAGNQLRYTLTILSAAAYWDRRRCGFEEPPWTLIGMYTRGRLLAPPRSG</sequence>
<proteinExistence type="predicted"/>
<reference evidence="2 3" key="1">
    <citation type="submission" date="2019-04" db="EMBL/GenBank/DDBJ databases">
        <title>Draft, Whole-Genome Sequence of the Anthracene-degrading Mycobacterium frederiksbergense LB501T, Isolated from a Polycyclic Aromatic Hydrocarbon (PAH)-Contaminated Soil.</title>
        <authorList>
            <person name="Augelletti F."/>
        </authorList>
    </citation>
    <scope>NUCLEOTIDE SEQUENCE [LARGE SCALE GENOMIC DNA]</scope>
    <source>
        <strain evidence="2 3">LB 501T</strain>
        <plasmid evidence="2 3">unnamed1</plasmid>
    </source>
</reference>
<dbReference type="EMBL" id="CP038797">
    <property type="protein sequence ID" value="QIV79522.1"/>
    <property type="molecule type" value="Genomic_DNA"/>
</dbReference>
<keyword evidence="2" id="KW-0614">Plasmid</keyword>
<dbReference type="RefSeq" id="WP_168140312.1">
    <property type="nucleotide sequence ID" value="NZ_CP038797.1"/>
</dbReference>
<keyword evidence="3" id="KW-1185">Reference proteome</keyword>
<geneLocation type="plasmid" evidence="2 3">
    <name>unnamed1</name>
</geneLocation>
<accession>A0A6H0RW80</accession>